<feature type="transmembrane region" description="Helical" evidence="2">
    <location>
        <begin position="7"/>
        <end position="27"/>
    </location>
</feature>
<feature type="compositionally biased region" description="Basic and acidic residues" evidence="1">
    <location>
        <begin position="163"/>
        <end position="183"/>
    </location>
</feature>
<feature type="transmembrane region" description="Helical" evidence="2">
    <location>
        <begin position="33"/>
        <end position="55"/>
    </location>
</feature>
<feature type="transmembrane region" description="Helical" evidence="2">
    <location>
        <begin position="116"/>
        <end position="137"/>
    </location>
</feature>
<keyword evidence="2" id="KW-1133">Transmembrane helix</keyword>
<feature type="compositionally biased region" description="Basic and acidic residues" evidence="1">
    <location>
        <begin position="200"/>
        <end position="238"/>
    </location>
</feature>
<organism evidence="3 4">
    <name type="scientific">Pristionchus fissidentatus</name>
    <dbReference type="NCBI Taxonomy" id="1538716"/>
    <lineage>
        <taxon>Eukaryota</taxon>
        <taxon>Metazoa</taxon>
        <taxon>Ecdysozoa</taxon>
        <taxon>Nematoda</taxon>
        <taxon>Chromadorea</taxon>
        <taxon>Rhabditida</taxon>
        <taxon>Rhabditina</taxon>
        <taxon>Diplogasteromorpha</taxon>
        <taxon>Diplogasteroidea</taxon>
        <taxon>Neodiplogasteridae</taxon>
        <taxon>Pristionchus</taxon>
    </lineage>
</organism>
<proteinExistence type="predicted"/>
<dbReference type="EMBL" id="BTSY01000006">
    <property type="protein sequence ID" value="GMT34357.1"/>
    <property type="molecule type" value="Genomic_DNA"/>
</dbReference>
<feature type="non-terminal residue" evidence="3">
    <location>
        <position position="1"/>
    </location>
</feature>
<reference evidence="3" key="1">
    <citation type="submission" date="2023-10" db="EMBL/GenBank/DDBJ databases">
        <title>Genome assembly of Pristionchus species.</title>
        <authorList>
            <person name="Yoshida K."/>
            <person name="Sommer R.J."/>
        </authorList>
    </citation>
    <scope>NUCLEOTIDE SEQUENCE</scope>
    <source>
        <strain evidence="3">RS5133</strain>
    </source>
</reference>
<feature type="transmembrane region" description="Helical" evidence="2">
    <location>
        <begin position="67"/>
        <end position="90"/>
    </location>
</feature>
<sequence length="259" mass="28553">TVHSNLQLILFVLHLCIVAIFTHFRFYSNASSAMWAVVAMYMISTLLALVNFILFSIRKTRNAIPPVVVLVIMATLFILDLVNIIVMYSANIDLGAKCPTNTTKKGDEYHPTDKNIVAYFSAGTMSLAVAEILLLIFSPPSIGVSEKELERLRAMEVSAQKAESGEKVPGQEEKKDESNEVDPKSPLLKDMTQSKPGSKKRSDREKGEAKDAKDSKDVKDTKDAKDGAKTEEKTDPGKSGKSKKSSKSKKSDKDNRNNP</sequence>
<evidence type="ECO:0000313" key="4">
    <source>
        <dbReference type="Proteomes" id="UP001432322"/>
    </source>
</evidence>
<feature type="compositionally biased region" description="Basic and acidic residues" evidence="1">
    <location>
        <begin position="249"/>
        <end position="259"/>
    </location>
</feature>
<keyword evidence="2" id="KW-0812">Transmembrane</keyword>
<dbReference type="AlphaFoldDB" id="A0AAV5WQS0"/>
<evidence type="ECO:0000313" key="3">
    <source>
        <dbReference type="EMBL" id="GMT34357.1"/>
    </source>
</evidence>
<dbReference type="Proteomes" id="UP001432322">
    <property type="component" value="Unassembled WGS sequence"/>
</dbReference>
<accession>A0AAV5WQS0</accession>
<keyword evidence="2" id="KW-0472">Membrane</keyword>
<keyword evidence="4" id="KW-1185">Reference proteome</keyword>
<comment type="caution">
    <text evidence="3">The sequence shown here is derived from an EMBL/GenBank/DDBJ whole genome shotgun (WGS) entry which is preliminary data.</text>
</comment>
<feature type="region of interest" description="Disordered" evidence="1">
    <location>
        <begin position="156"/>
        <end position="259"/>
    </location>
</feature>
<name>A0AAV5WQS0_9BILA</name>
<evidence type="ECO:0008006" key="5">
    <source>
        <dbReference type="Google" id="ProtNLM"/>
    </source>
</evidence>
<evidence type="ECO:0000256" key="2">
    <source>
        <dbReference type="SAM" id="Phobius"/>
    </source>
</evidence>
<gene>
    <name evidence="3" type="ORF">PFISCL1PPCAC_25654</name>
</gene>
<protein>
    <recommendedName>
        <fullName evidence="5">MARVEL domain-containing protein</fullName>
    </recommendedName>
</protein>
<evidence type="ECO:0000256" key="1">
    <source>
        <dbReference type="SAM" id="MobiDB-lite"/>
    </source>
</evidence>